<evidence type="ECO:0000256" key="6">
    <source>
        <dbReference type="ARBA" id="ARBA00022691"/>
    </source>
</evidence>
<dbReference type="InterPro" id="IPR015947">
    <property type="entry name" value="PUA-like_sf"/>
</dbReference>
<accession>A0AAE3EIK6</accession>
<evidence type="ECO:0000313" key="11">
    <source>
        <dbReference type="Proteomes" id="UP001198163"/>
    </source>
</evidence>
<evidence type="ECO:0000256" key="2">
    <source>
        <dbReference type="ARBA" id="ARBA00022490"/>
    </source>
</evidence>
<dbReference type="InterPro" id="IPR019614">
    <property type="entry name" value="SAM-dep_methyl-trfase"/>
</dbReference>
<evidence type="ECO:0000259" key="9">
    <source>
        <dbReference type="SMART" id="SM00359"/>
    </source>
</evidence>
<dbReference type="GO" id="GO:0003723">
    <property type="term" value="F:RNA binding"/>
    <property type="evidence" value="ECO:0007669"/>
    <property type="project" value="UniProtKB-KW"/>
</dbReference>
<organism evidence="10 11">
    <name type="scientific">Teretinema zuelzerae</name>
    <dbReference type="NCBI Taxonomy" id="156"/>
    <lineage>
        <taxon>Bacteria</taxon>
        <taxon>Pseudomonadati</taxon>
        <taxon>Spirochaetota</taxon>
        <taxon>Spirochaetia</taxon>
        <taxon>Spirochaetales</taxon>
        <taxon>Treponemataceae</taxon>
        <taxon>Teretinema</taxon>
    </lineage>
</organism>
<keyword evidence="2" id="KW-0963">Cytoplasm</keyword>
<dbReference type="PANTHER" id="PTHR42873:SF1">
    <property type="entry name" value="S-ADENOSYLMETHIONINE-DEPENDENT METHYLTRANSFERASE DOMAIN-CONTAINING PROTEIN"/>
    <property type="match status" value="1"/>
</dbReference>
<proteinExistence type="inferred from homology"/>
<gene>
    <name evidence="10" type="ORF">K7J14_09410</name>
</gene>
<dbReference type="CDD" id="cd11572">
    <property type="entry name" value="RlmI_M_like"/>
    <property type="match status" value="1"/>
</dbReference>
<evidence type="ECO:0000256" key="1">
    <source>
        <dbReference type="ARBA" id="ARBA00004496"/>
    </source>
</evidence>
<dbReference type="RefSeq" id="WP_230755573.1">
    <property type="nucleotide sequence ID" value="NZ_JAINWA010000003.1"/>
</dbReference>
<dbReference type="EMBL" id="JAINWA010000003">
    <property type="protein sequence ID" value="MCD1654915.1"/>
    <property type="molecule type" value="Genomic_DNA"/>
</dbReference>
<dbReference type="CDD" id="cd21153">
    <property type="entry name" value="PUA_RlmI"/>
    <property type="match status" value="1"/>
</dbReference>
<dbReference type="PANTHER" id="PTHR42873">
    <property type="entry name" value="RIBOSOMAL RNA LARGE SUBUNIT METHYLTRANSFERASE"/>
    <property type="match status" value="1"/>
</dbReference>
<keyword evidence="6" id="KW-0949">S-adenosyl-L-methionine</keyword>
<dbReference type="PROSITE" id="PS50890">
    <property type="entry name" value="PUA"/>
    <property type="match status" value="1"/>
</dbReference>
<reference evidence="10" key="1">
    <citation type="submission" date="2021-08" db="EMBL/GenBank/DDBJ databases">
        <title>Comparative analyses of Brucepasteria parasyntrophica and Teretinema zuelzerae.</title>
        <authorList>
            <person name="Song Y."/>
            <person name="Brune A."/>
        </authorList>
    </citation>
    <scope>NUCLEOTIDE SEQUENCE</scope>
    <source>
        <strain evidence="10">DSM 1903</strain>
    </source>
</reference>
<dbReference type="Proteomes" id="UP001198163">
    <property type="component" value="Unassembled WGS sequence"/>
</dbReference>
<name>A0AAE3EIK6_9SPIR</name>
<comment type="subcellular location">
    <subcellularLocation>
        <location evidence="1">Cytoplasm</location>
    </subcellularLocation>
</comment>
<keyword evidence="4 10" id="KW-0489">Methyltransferase</keyword>
<evidence type="ECO:0000256" key="5">
    <source>
        <dbReference type="ARBA" id="ARBA00022679"/>
    </source>
</evidence>
<dbReference type="SMART" id="SM00359">
    <property type="entry name" value="PUA"/>
    <property type="match status" value="1"/>
</dbReference>
<keyword evidence="11" id="KW-1185">Reference proteome</keyword>
<comment type="similarity">
    <text evidence="8">Belongs to the methyltransferase superfamily. RlmI family.</text>
</comment>
<dbReference type="InterPro" id="IPR002478">
    <property type="entry name" value="PUA"/>
</dbReference>
<dbReference type="InterPro" id="IPR041532">
    <property type="entry name" value="RlmI-like_PUA"/>
</dbReference>
<dbReference type="InterPro" id="IPR029063">
    <property type="entry name" value="SAM-dependent_MTases_sf"/>
</dbReference>
<evidence type="ECO:0000313" key="10">
    <source>
        <dbReference type="EMBL" id="MCD1654915.1"/>
    </source>
</evidence>
<protein>
    <submittedName>
        <fullName evidence="10">Class I SAM-dependent rRNA methyltransferase</fullName>
    </submittedName>
</protein>
<comment type="caution">
    <text evidence="10">The sequence shown here is derived from an EMBL/GenBank/DDBJ whole genome shotgun (WGS) entry which is preliminary data.</text>
</comment>
<dbReference type="Pfam" id="PF17785">
    <property type="entry name" value="PUA_3"/>
    <property type="match status" value="1"/>
</dbReference>
<keyword evidence="7" id="KW-0694">RNA-binding</keyword>
<keyword evidence="3" id="KW-0698">rRNA processing</keyword>
<evidence type="ECO:0000256" key="3">
    <source>
        <dbReference type="ARBA" id="ARBA00022552"/>
    </source>
</evidence>
<evidence type="ECO:0000256" key="4">
    <source>
        <dbReference type="ARBA" id="ARBA00022603"/>
    </source>
</evidence>
<dbReference type="SUPFAM" id="SSF88697">
    <property type="entry name" value="PUA domain-like"/>
    <property type="match status" value="1"/>
</dbReference>
<dbReference type="Gene3D" id="3.40.50.150">
    <property type="entry name" value="Vaccinia Virus protein VP39"/>
    <property type="match status" value="1"/>
</dbReference>
<dbReference type="SUPFAM" id="SSF53335">
    <property type="entry name" value="S-adenosyl-L-methionine-dependent methyltransferases"/>
    <property type="match status" value="1"/>
</dbReference>
<keyword evidence="5" id="KW-0808">Transferase</keyword>
<dbReference type="CDD" id="cd02440">
    <property type="entry name" value="AdoMet_MTases"/>
    <property type="match status" value="1"/>
</dbReference>
<dbReference type="GO" id="GO:0006364">
    <property type="term" value="P:rRNA processing"/>
    <property type="evidence" value="ECO:0007669"/>
    <property type="project" value="UniProtKB-KW"/>
</dbReference>
<dbReference type="InterPro" id="IPR036974">
    <property type="entry name" value="PUA_sf"/>
</dbReference>
<dbReference type="Gene3D" id="2.30.130.10">
    <property type="entry name" value="PUA domain"/>
    <property type="match status" value="1"/>
</dbReference>
<dbReference type="GO" id="GO:0008168">
    <property type="term" value="F:methyltransferase activity"/>
    <property type="evidence" value="ECO:0007669"/>
    <property type="project" value="UniProtKB-KW"/>
</dbReference>
<feature type="domain" description="PUA" evidence="9">
    <location>
        <begin position="2"/>
        <end position="87"/>
    </location>
</feature>
<dbReference type="Pfam" id="PF10672">
    <property type="entry name" value="Methyltrans_SAM"/>
    <property type="match status" value="1"/>
</dbReference>
<evidence type="ECO:0000256" key="8">
    <source>
        <dbReference type="ARBA" id="ARBA00038091"/>
    </source>
</evidence>
<sequence>MHKLFLKEGEEDRILLGHPWIFDNEIGRLPADCPDGSPVDVLTKSGHFLGRGVINRSSRITVRLFTRNKDEQINRAFFASRIRAAAETRSFFYGEGDSYRLLFAESDLLPGLVVERFVDLEGRVFLVVQFLTLAVDSFRDDIVAALEEVIRPAGIFERSDVHVRALEGLSERKGWIGAEFDPRIVIRENGIELTVDLENGQKTGYFLDQKDNRALAARISKGREVLDTCSHTGAFGLNAWKGGASSVLAIDISEDAVAGIRGNIARNGAEAAMRAETHDVFDFLKAQEKDGKKYDFIILDPPAFTKSAKMIDKAYGGYKEINLRAMKILRPGGFLMTCSCSHFFTSDHFYRMIQNAARDAHRTVQVLEKRGPGPDHPALSGYPESDYLKCALCRVW</sequence>
<dbReference type="GO" id="GO:0005737">
    <property type="term" value="C:cytoplasm"/>
    <property type="evidence" value="ECO:0007669"/>
    <property type="project" value="UniProtKB-SubCell"/>
</dbReference>
<dbReference type="GO" id="GO:0032259">
    <property type="term" value="P:methylation"/>
    <property type="evidence" value="ECO:0007669"/>
    <property type="project" value="UniProtKB-KW"/>
</dbReference>
<dbReference type="AlphaFoldDB" id="A0AAE3EIK6"/>
<dbReference type="Gene3D" id="3.30.750.80">
    <property type="entry name" value="RNA methyltransferase domain (HRMD) like"/>
    <property type="match status" value="1"/>
</dbReference>
<evidence type="ECO:0000256" key="7">
    <source>
        <dbReference type="ARBA" id="ARBA00022884"/>
    </source>
</evidence>